<proteinExistence type="inferred from homology"/>
<comment type="similarity">
    <text evidence="2">Belongs to the NCBP1 family.</text>
</comment>
<dbReference type="GO" id="GO:0005634">
    <property type="term" value="C:nucleus"/>
    <property type="evidence" value="ECO:0007669"/>
    <property type="project" value="UniProtKB-SubCell"/>
</dbReference>
<evidence type="ECO:0000313" key="9">
    <source>
        <dbReference type="EMBL" id="KAJ5077601.1"/>
    </source>
</evidence>
<dbReference type="GO" id="GO:0008380">
    <property type="term" value="P:RNA splicing"/>
    <property type="evidence" value="ECO:0007669"/>
    <property type="project" value="UniProtKB-KW"/>
</dbReference>
<keyword evidence="5" id="KW-0539">Nucleus</keyword>
<dbReference type="InterPro" id="IPR015172">
    <property type="entry name" value="MIF4G-like_typ-1"/>
</dbReference>
<comment type="subcellular location">
    <subcellularLocation>
        <location evidence="1">Nucleus</location>
    </subcellularLocation>
</comment>
<dbReference type="OMA" id="CAAEGLM"/>
<evidence type="ECO:0000256" key="4">
    <source>
        <dbReference type="ARBA" id="ARBA00023187"/>
    </source>
</evidence>
<keyword evidence="3" id="KW-0507">mRNA processing</keyword>
<keyword evidence="4" id="KW-0508">mRNA splicing</keyword>
<dbReference type="InterPro" id="IPR016024">
    <property type="entry name" value="ARM-type_fold"/>
</dbReference>
<dbReference type="Proteomes" id="UP001149090">
    <property type="component" value="Unassembled WGS sequence"/>
</dbReference>
<dbReference type="Gene3D" id="1.25.40.180">
    <property type="match status" value="3"/>
</dbReference>
<comment type="caution">
    <text evidence="9">The sequence shown here is derived from an EMBL/GenBank/DDBJ whole genome shotgun (WGS) entry which is preliminary data.</text>
</comment>
<dbReference type="Pfam" id="PF09090">
    <property type="entry name" value="MIF4G_like_2"/>
    <property type="match status" value="1"/>
</dbReference>
<evidence type="ECO:0000313" key="10">
    <source>
        <dbReference type="Proteomes" id="UP001149090"/>
    </source>
</evidence>
<feature type="domain" description="MIF4G" evidence="6">
    <location>
        <begin position="34"/>
        <end position="207"/>
    </location>
</feature>
<dbReference type="GO" id="GO:0005846">
    <property type="term" value="C:nuclear cap binding complex"/>
    <property type="evidence" value="ECO:0007669"/>
    <property type="project" value="InterPro"/>
</dbReference>
<dbReference type="SUPFAM" id="SSF48371">
    <property type="entry name" value="ARM repeat"/>
    <property type="match status" value="3"/>
</dbReference>
<dbReference type="GO" id="GO:0000184">
    <property type="term" value="P:nuclear-transcribed mRNA catabolic process, nonsense-mediated decay"/>
    <property type="evidence" value="ECO:0007669"/>
    <property type="project" value="TreeGrafter"/>
</dbReference>
<evidence type="ECO:0000256" key="2">
    <source>
        <dbReference type="ARBA" id="ARBA00007413"/>
    </source>
</evidence>
<reference evidence="9" key="1">
    <citation type="submission" date="2022-10" db="EMBL/GenBank/DDBJ databases">
        <title>Novel sulphate-reducing endosymbionts in the free-living metamonad Anaeramoeba.</title>
        <authorList>
            <person name="Jerlstrom-Hultqvist J."/>
            <person name="Cepicka I."/>
            <person name="Gallot-Lavallee L."/>
            <person name="Salas-Leiva D."/>
            <person name="Curtis B.A."/>
            <person name="Zahonova K."/>
            <person name="Pipaliya S."/>
            <person name="Dacks J."/>
            <person name="Roger A.J."/>
        </authorList>
    </citation>
    <scope>NUCLEOTIDE SEQUENCE</scope>
    <source>
        <strain evidence="9">BMAN</strain>
    </source>
</reference>
<dbReference type="GO" id="GO:0006406">
    <property type="term" value="P:mRNA export from nucleus"/>
    <property type="evidence" value="ECO:0007669"/>
    <property type="project" value="InterPro"/>
</dbReference>
<keyword evidence="10" id="KW-1185">Reference proteome</keyword>
<evidence type="ECO:0000256" key="1">
    <source>
        <dbReference type="ARBA" id="ARBA00004123"/>
    </source>
</evidence>
<dbReference type="InterPro" id="IPR003890">
    <property type="entry name" value="MIF4G-like_typ-3"/>
</dbReference>
<dbReference type="GO" id="GO:0000339">
    <property type="term" value="F:RNA cap binding"/>
    <property type="evidence" value="ECO:0007669"/>
    <property type="project" value="InterPro"/>
</dbReference>
<dbReference type="Pfam" id="PF09088">
    <property type="entry name" value="MIF4G_like"/>
    <property type="match status" value="1"/>
</dbReference>
<feature type="domain" description="MIF4G-like type 1" evidence="7">
    <location>
        <begin position="331"/>
        <end position="457"/>
    </location>
</feature>
<evidence type="ECO:0000259" key="6">
    <source>
        <dbReference type="Pfam" id="PF02854"/>
    </source>
</evidence>
<accession>A0A9Q0LPY5</accession>
<dbReference type="InterPro" id="IPR027159">
    <property type="entry name" value="CBP80"/>
</dbReference>
<gene>
    <name evidence="9" type="ORF">M0811_05700</name>
</gene>
<dbReference type="GO" id="GO:0003729">
    <property type="term" value="F:mRNA binding"/>
    <property type="evidence" value="ECO:0007669"/>
    <property type="project" value="TreeGrafter"/>
</dbReference>
<sequence length="777" mass="91450">MQELSLNHKESETRKQLRIKYFDELISQKESESPIEQQINDIVNKLKEEEDKNQKLLIDLLIDCSIHLPFKTPFYATIIGLLNNKNYELGKESIRIVIEYLFHFISNAKFYEANSTLRFIGDLVRNNVLKLNSYITLLETLSNYLIENQTQSTKDFFAKLILGSLLFNGSLFISEKKENVKQLLGRIEMYISSRNYSGLKYVSMLKINEEENLPEDQLQNLFRIVNECRDNSWKLNILPDYSINFLTILNTNEVHEMQKLTIPTKFNDNFTMTTPIFPFYSKEYRSKDKIVLNSDVLALRILIEENLKFLDENSSQAVTEMMSFPLHQSIEKSTFYQIIVETSFAQIFILPRSPSHLMYYTRTFIHLFRESKIPPRLGILIDSCFQKLTLFETECYYRFVEWFAVHLSNFQFIWKWESWGEVVELNPTNTKRKFINDILVRCIRLSYHKRILQALPEKMKILMPPIVEPKFSYLGISSVEAKTQEEKEKQELHNKVAIKSTELLSKLQNKEQPEKIIHWLDTEIIPSIPFDTVIDMTTQALLQSGSKSFTHIFAKIEKYSPILIHLNKLPKQKQAIVSIVYQFWQKSAQHISLIMNKFLELNIIDIQSIINWFISIENKQLFHSSSLWEILSNALIHSTRRSRIVRKKKQKKQETEDEKKQVIGEDEFGSDSDLQMDVDLENVYSEVINEEKEIFLNLIQKFFVVISSHMEISDKNQANPFDSWFDEVSGLLFALVRRYHKQVIGCLNLLDSVLPSKPDRRVVTLFESIKEMVRFLN</sequence>
<protein>
    <submittedName>
        <fullName evidence="9">Cap binding protein</fullName>
    </submittedName>
</protein>
<dbReference type="PANTHER" id="PTHR12412:SF2">
    <property type="entry name" value="NUCLEAR CAP-BINDING PROTEIN SUBUNIT 1"/>
    <property type="match status" value="1"/>
</dbReference>
<evidence type="ECO:0000259" key="8">
    <source>
        <dbReference type="Pfam" id="PF09090"/>
    </source>
</evidence>
<name>A0A9Q0LPY5_ANAIG</name>
<dbReference type="EMBL" id="JAPDFW010000057">
    <property type="protein sequence ID" value="KAJ5077601.1"/>
    <property type="molecule type" value="Genomic_DNA"/>
</dbReference>
<dbReference type="Pfam" id="PF02854">
    <property type="entry name" value="MIF4G"/>
    <property type="match status" value="1"/>
</dbReference>
<dbReference type="AlphaFoldDB" id="A0A9Q0LPY5"/>
<organism evidence="9 10">
    <name type="scientific">Anaeramoeba ignava</name>
    <name type="common">Anaerobic marine amoeba</name>
    <dbReference type="NCBI Taxonomy" id="1746090"/>
    <lineage>
        <taxon>Eukaryota</taxon>
        <taxon>Metamonada</taxon>
        <taxon>Anaeramoebidae</taxon>
        <taxon>Anaeramoeba</taxon>
    </lineage>
</organism>
<evidence type="ECO:0000259" key="7">
    <source>
        <dbReference type="Pfam" id="PF09088"/>
    </source>
</evidence>
<evidence type="ECO:0000256" key="5">
    <source>
        <dbReference type="ARBA" id="ARBA00023242"/>
    </source>
</evidence>
<feature type="domain" description="MIF4G-like type 2" evidence="8">
    <location>
        <begin position="499"/>
        <end position="742"/>
    </location>
</feature>
<dbReference type="GO" id="GO:0006397">
    <property type="term" value="P:mRNA processing"/>
    <property type="evidence" value="ECO:0007669"/>
    <property type="project" value="UniProtKB-KW"/>
</dbReference>
<dbReference type="OrthoDB" id="10252707at2759"/>
<dbReference type="InterPro" id="IPR015174">
    <property type="entry name" value="MIF4G-like_typ-2"/>
</dbReference>
<dbReference type="PANTHER" id="PTHR12412">
    <property type="entry name" value="CAP BINDING PROTEIN"/>
    <property type="match status" value="1"/>
</dbReference>
<evidence type="ECO:0000256" key="3">
    <source>
        <dbReference type="ARBA" id="ARBA00022664"/>
    </source>
</evidence>